<dbReference type="Gene3D" id="1.20.58.1000">
    <property type="entry name" value="Metal-sensitive repressor, helix protomer"/>
    <property type="match status" value="1"/>
</dbReference>
<proteinExistence type="predicted"/>
<dbReference type="Pfam" id="PF02583">
    <property type="entry name" value="Trns_repr_metal"/>
    <property type="match status" value="1"/>
</dbReference>
<organism evidence="2 3">
    <name type="scientific">Halobacillus shinanisalinarum</name>
    <dbReference type="NCBI Taxonomy" id="2932258"/>
    <lineage>
        <taxon>Bacteria</taxon>
        <taxon>Bacillati</taxon>
        <taxon>Bacillota</taxon>
        <taxon>Bacilli</taxon>
        <taxon>Bacillales</taxon>
        <taxon>Bacillaceae</taxon>
        <taxon>Halobacillus</taxon>
    </lineage>
</organism>
<protein>
    <submittedName>
        <fullName evidence="2">Metal-sensing transcriptional repressor</fullName>
    </submittedName>
</protein>
<gene>
    <name evidence="2" type="ORF">MUO14_20265</name>
</gene>
<accession>A0ABY4GX35</accession>
<evidence type="ECO:0000256" key="1">
    <source>
        <dbReference type="SAM" id="Coils"/>
    </source>
</evidence>
<dbReference type="EMBL" id="CP095074">
    <property type="protein sequence ID" value="UOQ92727.1"/>
    <property type="molecule type" value="Genomic_DNA"/>
</dbReference>
<dbReference type="Proteomes" id="UP000831880">
    <property type="component" value="Chromosome"/>
</dbReference>
<keyword evidence="3" id="KW-1185">Reference proteome</keyword>
<sequence>MDQVKERDQYGQETKNRLKRIEGQVRGVLKMMEEEKECKEVVTQLSAARSAMDRAIGYIVARNLESSIKQSQEDGESSEEQIEEAVRMIVKSR</sequence>
<dbReference type="InterPro" id="IPR038390">
    <property type="entry name" value="Metal_Tscrpt_repr_sf"/>
</dbReference>
<keyword evidence="1" id="KW-0175">Coiled coil</keyword>
<name>A0ABY4GX35_9BACI</name>
<evidence type="ECO:0000313" key="2">
    <source>
        <dbReference type="EMBL" id="UOQ92727.1"/>
    </source>
</evidence>
<reference evidence="2 3" key="1">
    <citation type="submission" date="2022-04" db="EMBL/GenBank/DDBJ databases">
        <title>Halobacillus sp. isolated from saltern.</title>
        <authorList>
            <person name="Won M."/>
            <person name="Lee C.-M."/>
            <person name="Woen H.-Y."/>
            <person name="Kwon S.-W."/>
        </authorList>
    </citation>
    <scope>NUCLEOTIDE SEQUENCE [LARGE SCALE GENOMIC DNA]</scope>
    <source>
        <strain evidence="2 3">SSTM10-2</strain>
    </source>
</reference>
<dbReference type="InterPro" id="IPR003735">
    <property type="entry name" value="Metal_Tscrpt_repr"/>
</dbReference>
<evidence type="ECO:0000313" key="3">
    <source>
        <dbReference type="Proteomes" id="UP000831880"/>
    </source>
</evidence>
<dbReference type="PANTHER" id="PTHR33677">
    <property type="entry name" value="TRANSCRIPTIONAL REPRESSOR FRMR-RELATED"/>
    <property type="match status" value="1"/>
</dbReference>
<dbReference type="PANTHER" id="PTHR33677:SF5">
    <property type="entry name" value="TRANSCRIPTIONAL REPRESSOR FRMR"/>
    <property type="match status" value="1"/>
</dbReference>
<feature type="coiled-coil region" evidence="1">
    <location>
        <begin position="61"/>
        <end position="88"/>
    </location>
</feature>
<dbReference type="RefSeq" id="WP_244752333.1">
    <property type="nucleotide sequence ID" value="NZ_CP095074.1"/>
</dbReference>